<evidence type="ECO:0000256" key="1">
    <source>
        <dbReference type="SAM" id="MobiDB-lite"/>
    </source>
</evidence>
<dbReference type="Gene3D" id="1.50.10.10">
    <property type="match status" value="1"/>
</dbReference>
<evidence type="ECO:0008006" key="4">
    <source>
        <dbReference type="Google" id="ProtNLM"/>
    </source>
</evidence>
<proteinExistence type="predicted"/>
<dbReference type="Proteomes" id="UP001500984">
    <property type="component" value="Unassembled WGS sequence"/>
</dbReference>
<comment type="caution">
    <text evidence="2">The sequence shown here is derived from an EMBL/GenBank/DDBJ whole genome shotgun (WGS) entry which is preliminary data.</text>
</comment>
<accession>A0ABN2WV25</accession>
<dbReference type="EMBL" id="BAAAPZ010000008">
    <property type="protein sequence ID" value="GAA2099332.1"/>
    <property type="molecule type" value="Genomic_DNA"/>
</dbReference>
<dbReference type="InterPro" id="IPR008928">
    <property type="entry name" value="6-hairpin_glycosidase_sf"/>
</dbReference>
<dbReference type="RefSeq" id="WP_344337134.1">
    <property type="nucleotide sequence ID" value="NZ_BAAAPZ010000008.1"/>
</dbReference>
<evidence type="ECO:0000313" key="2">
    <source>
        <dbReference type="EMBL" id="GAA2099332.1"/>
    </source>
</evidence>
<gene>
    <name evidence="2" type="ORF">GCM10009823_21150</name>
</gene>
<protein>
    <recommendedName>
        <fullName evidence="4">Glycoside hydrolase family 15</fullName>
    </recommendedName>
</protein>
<sequence length="522" mass="55092">MEPDTAAQAADRPAPLTENPSAPGHGATPPSDTGEAVLRISAAAFPPGVPHPSTAEASPPSGLTRARALPRRSVLVAAALGLGLTAGGTLATRKLLPTAPDTLAERPLHSLTVAFTSADARGPVSAPDQVIPGTRVQAHAENAHLLVRREEDWLDSLAPWTRTSPHADLIRNAYLDLFVLTEGLPATAAGWTSAWRHIWPRDTAHAAAAFAAAGDLPRADALLEHLAAAPRTEAGWFEARYDIRGGGAPDDRSPQFDGLGWAAWALGWIHENAVLDVTERASFVRRHAAFASSLATSMLAALNPRSGGPPVSSDYWEVFEWRVTLGIAAPTLAGLQRLQPVLAAADDPLARKCAVAEAALTEYIRERFAEHGFPRHAHGRHADSAVGFMLPPYLASWPDPENARRALAETEARLLQPAGGITPGERWADDGVSWTPETAVFALANATSAEAAHRARAARQLEWLAAHRTPAGSFPEKVLASGEPSAVAPLAWTAACAALAAHALTRAGDSRTGDGMRARSQR</sequence>
<dbReference type="InterPro" id="IPR012341">
    <property type="entry name" value="6hp_glycosidase-like_sf"/>
</dbReference>
<reference evidence="2 3" key="1">
    <citation type="journal article" date="2019" name="Int. J. Syst. Evol. Microbiol.">
        <title>The Global Catalogue of Microorganisms (GCM) 10K type strain sequencing project: providing services to taxonomists for standard genome sequencing and annotation.</title>
        <authorList>
            <consortium name="The Broad Institute Genomics Platform"/>
            <consortium name="The Broad Institute Genome Sequencing Center for Infectious Disease"/>
            <person name="Wu L."/>
            <person name="Ma J."/>
        </authorList>
    </citation>
    <scope>NUCLEOTIDE SEQUENCE [LARGE SCALE GENOMIC DNA]</scope>
    <source>
        <strain evidence="2 3">JCM 15900</strain>
    </source>
</reference>
<evidence type="ECO:0000313" key="3">
    <source>
        <dbReference type="Proteomes" id="UP001500984"/>
    </source>
</evidence>
<keyword evidence="3" id="KW-1185">Reference proteome</keyword>
<feature type="region of interest" description="Disordered" evidence="1">
    <location>
        <begin position="1"/>
        <end position="36"/>
    </location>
</feature>
<organism evidence="2 3">
    <name type="scientific">Brevibacterium salitolerans</name>
    <dbReference type="NCBI Taxonomy" id="1403566"/>
    <lineage>
        <taxon>Bacteria</taxon>
        <taxon>Bacillati</taxon>
        <taxon>Actinomycetota</taxon>
        <taxon>Actinomycetes</taxon>
        <taxon>Micrococcales</taxon>
        <taxon>Brevibacteriaceae</taxon>
        <taxon>Brevibacterium</taxon>
    </lineage>
</organism>
<name>A0ABN2WV25_9MICO</name>
<dbReference type="SUPFAM" id="SSF48208">
    <property type="entry name" value="Six-hairpin glycosidases"/>
    <property type="match status" value="1"/>
</dbReference>